<sequence length="363" mass="39922">MSTRHSFLSTTGLLRASSSASTYSFRQATPESTKPRKTKNETYKTESITRKVVTRAGVIPLGPAVLVVIAFTFSLIFIASISFAFIGSEDEPIFKDLLEDIVHNSPGIVLVGDNVDVDIDEPSITVRWTILGCGQEFMLSGSEGSHGTDLCGVPSMALNVFVDDDETPTATYDPARVPIASDTRQRRSIQNLHQFDSDHVLDVHAARLYPFDTYKLTSTIRVLTASTNESLPLIRLPTLTQTSSFLVDPNDSPSFVGQAQHASRDLTLDIRRPGEARAFALLLFAVNWMLAHASLAYMFLIWKLKDTNKVLKYLAFVAVSLLLIPKMREAMPDAPGYDGVLIGEQSLTLFVKNATPIHSTPSR</sequence>
<comment type="caution">
    <text evidence="3">The sequence shown here is derived from an EMBL/GenBank/DDBJ whole genome shotgun (WGS) entry which is preliminary data.</text>
</comment>
<name>A0AAD5YGH7_9APHY</name>
<dbReference type="Proteomes" id="UP001212997">
    <property type="component" value="Unassembled WGS sequence"/>
</dbReference>
<keyword evidence="4" id="KW-1185">Reference proteome</keyword>
<keyword evidence="2" id="KW-0812">Transmembrane</keyword>
<evidence type="ECO:0000313" key="3">
    <source>
        <dbReference type="EMBL" id="KAJ3480737.1"/>
    </source>
</evidence>
<keyword evidence="2" id="KW-1133">Transmembrane helix</keyword>
<organism evidence="3 4">
    <name type="scientific">Meripilus lineatus</name>
    <dbReference type="NCBI Taxonomy" id="2056292"/>
    <lineage>
        <taxon>Eukaryota</taxon>
        <taxon>Fungi</taxon>
        <taxon>Dikarya</taxon>
        <taxon>Basidiomycota</taxon>
        <taxon>Agaricomycotina</taxon>
        <taxon>Agaricomycetes</taxon>
        <taxon>Polyporales</taxon>
        <taxon>Meripilaceae</taxon>
        <taxon>Meripilus</taxon>
    </lineage>
</organism>
<feature type="compositionally biased region" description="Polar residues" evidence="1">
    <location>
        <begin position="21"/>
        <end position="32"/>
    </location>
</feature>
<reference evidence="3" key="1">
    <citation type="submission" date="2022-07" db="EMBL/GenBank/DDBJ databases">
        <title>Genome Sequence of Physisporinus lineatus.</title>
        <authorList>
            <person name="Buettner E."/>
        </authorList>
    </citation>
    <scope>NUCLEOTIDE SEQUENCE</scope>
    <source>
        <strain evidence="3">VT162</strain>
    </source>
</reference>
<proteinExistence type="predicted"/>
<dbReference type="AlphaFoldDB" id="A0AAD5YGH7"/>
<evidence type="ECO:0000313" key="4">
    <source>
        <dbReference type="Proteomes" id="UP001212997"/>
    </source>
</evidence>
<feature type="transmembrane region" description="Helical" evidence="2">
    <location>
        <begin position="64"/>
        <end position="86"/>
    </location>
</feature>
<feature type="transmembrane region" description="Helical" evidence="2">
    <location>
        <begin position="278"/>
        <end position="304"/>
    </location>
</feature>
<keyword evidence="2" id="KW-0472">Membrane</keyword>
<protein>
    <submittedName>
        <fullName evidence="3">Uncharacterized protein</fullName>
    </submittedName>
</protein>
<evidence type="ECO:0000256" key="2">
    <source>
        <dbReference type="SAM" id="Phobius"/>
    </source>
</evidence>
<dbReference type="EMBL" id="JANAWD010000358">
    <property type="protein sequence ID" value="KAJ3480737.1"/>
    <property type="molecule type" value="Genomic_DNA"/>
</dbReference>
<gene>
    <name evidence="3" type="ORF">NLI96_g8140</name>
</gene>
<feature type="region of interest" description="Disordered" evidence="1">
    <location>
        <begin position="21"/>
        <end position="43"/>
    </location>
</feature>
<accession>A0AAD5YGH7</accession>
<evidence type="ECO:0000256" key="1">
    <source>
        <dbReference type="SAM" id="MobiDB-lite"/>
    </source>
</evidence>